<protein>
    <submittedName>
        <fullName evidence="5">40S ribosomal protein S21 like</fullName>
    </submittedName>
</protein>
<dbReference type="PROSITE" id="PS00996">
    <property type="entry name" value="RIBOSOMAL_S21E"/>
    <property type="match status" value="1"/>
</dbReference>
<keyword evidence="2 5" id="KW-0689">Ribosomal protein</keyword>
<dbReference type="Pfam" id="PF01249">
    <property type="entry name" value="Ribosomal_S21e"/>
    <property type="match status" value="1"/>
</dbReference>
<accession>A0A8I3ATX6</accession>
<dbReference type="PANTHER" id="PTHR10655">
    <property type="entry name" value="LYSOPHOSPHOLIPASE-RELATED"/>
    <property type="match status" value="1"/>
</dbReference>
<organism evidence="5 6">
    <name type="scientific">Verticillium longisporum</name>
    <name type="common">Verticillium dahliae var. longisporum</name>
    <dbReference type="NCBI Taxonomy" id="100787"/>
    <lineage>
        <taxon>Eukaryota</taxon>
        <taxon>Fungi</taxon>
        <taxon>Dikarya</taxon>
        <taxon>Ascomycota</taxon>
        <taxon>Pezizomycotina</taxon>
        <taxon>Sordariomycetes</taxon>
        <taxon>Hypocreomycetidae</taxon>
        <taxon>Glomerellales</taxon>
        <taxon>Plectosphaerellaceae</taxon>
        <taxon>Verticillium</taxon>
    </lineage>
</organism>
<dbReference type="GO" id="GO:0006412">
    <property type="term" value="P:translation"/>
    <property type="evidence" value="ECO:0007669"/>
    <property type="project" value="InterPro"/>
</dbReference>
<dbReference type="GO" id="GO:0052689">
    <property type="term" value="F:carboxylic ester hydrolase activity"/>
    <property type="evidence" value="ECO:0007669"/>
    <property type="project" value="TreeGrafter"/>
</dbReference>
<evidence type="ECO:0000313" key="6">
    <source>
        <dbReference type="Proteomes" id="UP000689129"/>
    </source>
</evidence>
<dbReference type="AlphaFoldDB" id="A0A8I3ATX6"/>
<dbReference type="InterPro" id="IPR003140">
    <property type="entry name" value="PLipase/COase/thioEstase"/>
</dbReference>
<dbReference type="OrthoDB" id="2418081at2759"/>
<dbReference type="FunFam" id="3.30.1230.20:FF:000001">
    <property type="entry name" value="40S ribosomal protein S21"/>
    <property type="match status" value="1"/>
</dbReference>
<evidence type="ECO:0000256" key="2">
    <source>
        <dbReference type="ARBA" id="ARBA00022980"/>
    </source>
</evidence>
<evidence type="ECO:0000256" key="3">
    <source>
        <dbReference type="ARBA" id="ARBA00023274"/>
    </source>
</evidence>
<dbReference type="GO" id="GO:0022626">
    <property type="term" value="C:cytosolic ribosome"/>
    <property type="evidence" value="ECO:0007669"/>
    <property type="project" value="UniProtKB-ARBA"/>
</dbReference>
<comment type="caution">
    <text evidence="5">The sequence shown here is derived from an EMBL/GenBank/DDBJ whole genome shotgun (WGS) entry which is preliminary data.</text>
</comment>
<dbReference type="EMBL" id="JAEMWZ010000148">
    <property type="protein sequence ID" value="KAG7133977.1"/>
    <property type="molecule type" value="Genomic_DNA"/>
</dbReference>
<reference evidence="5" key="1">
    <citation type="journal article" date="2021" name="Mol. Plant Pathol.">
        <title>A 20-kb lineage-specific genomic region tames virulence in pathogenic amphidiploid Verticillium longisporum.</title>
        <authorList>
            <person name="Harting R."/>
            <person name="Starke J."/>
            <person name="Kusch H."/>
            <person name="Poggeler S."/>
            <person name="Maurus I."/>
            <person name="Schluter R."/>
            <person name="Landesfeind M."/>
            <person name="Bulla I."/>
            <person name="Nowrousian M."/>
            <person name="de Jonge R."/>
            <person name="Stahlhut G."/>
            <person name="Hoff K.J."/>
            <person name="Asshauer K.P."/>
            <person name="Thurmer A."/>
            <person name="Stanke M."/>
            <person name="Daniel R."/>
            <person name="Morgenstern B."/>
            <person name="Thomma B.P.H.J."/>
            <person name="Kronstad J.W."/>
            <person name="Braus-Stromeyer S.A."/>
            <person name="Braus G.H."/>
        </authorList>
    </citation>
    <scope>NUCLEOTIDE SEQUENCE</scope>
    <source>
        <strain evidence="5">Vl32</strain>
    </source>
</reference>
<comment type="similarity">
    <text evidence="1">Belongs to the eukaryotic ribosomal protein eS21 family.</text>
</comment>
<keyword evidence="3" id="KW-0687">Ribonucleoprotein</keyword>
<dbReference type="InterPro" id="IPR050565">
    <property type="entry name" value="LYPA1-2/EST-like"/>
</dbReference>
<dbReference type="InterPro" id="IPR018279">
    <property type="entry name" value="Ribosomal_eS21_CS"/>
</dbReference>
<gene>
    <name evidence="5" type="ORF">HYQ45_007944</name>
</gene>
<dbReference type="PANTHER" id="PTHR10655:SF63">
    <property type="entry name" value="PHOSPHOLIPASE_CARBOXYLESTERASE_THIOESTERASE DOMAIN-CONTAINING PROTEIN"/>
    <property type="match status" value="1"/>
</dbReference>
<evidence type="ECO:0000256" key="1">
    <source>
        <dbReference type="ARBA" id="ARBA00010228"/>
    </source>
</evidence>
<dbReference type="GO" id="GO:0042274">
    <property type="term" value="P:ribosomal small subunit biogenesis"/>
    <property type="evidence" value="ECO:0007669"/>
    <property type="project" value="UniProtKB-ARBA"/>
</dbReference>
<dbReference type="GO" id="GO:1990904">
    <property type="term" value="C:ribonucleoprotein complex"/>
    <property type="evidence" value="ECO:0007669"/>
    <property type="project" value="UniProtKB-KW"/>
</dbReference>
<dbReference type="GO" id="GO:0008474">
    <property type="term" value="F:palmitoyl-(protein) hydrolase activity"/>
    <property type="evidence" value="ECO:0007669"/>
    <property type="project" value="TreeGrafter"/>
</dbReference>
<evidence type="ECO:0000259" key="4">
    <source>
        <dbReference type="Pfam" id="PF02230"/>
    </source>
</evidence>
<proteinExistence type="inferred from homology"/>
<sequence>MENDRGEIVDLYVPRKCSATNRIIKAKDHASVQISIAKVDENGRAVQGENHVYALSGFVRAMGESDDAMNRLAQRDGLLKSKKPLRFRILFDPRAAPANIDNHQIMALRPYLVGPAPHHQHTHTIILLHGRDSVADEFATELFESEASVPAGRPRTLIDLLPTVRWVFPFAPMLPSARFGVPISQWFDIWSVQELSDQRELQQPGLRLSTETFMHVITEEEDIVGRENVFLGGISQGFATAVAAFFIGGEGLAGLIGMSSWMPEIEPATITFAPERIPVLFPSEPEVEGPEVETGIRSTRKTPVFLAHNADDDVVPLRNGVMIRDALRARGDLDVEWHEYGDGGHWFNEPQGMDDLVGFLKIAGVPCQPQSL</sequence>
<name>A0A8I3ATX6_VERLO</name>
<feature type="domain" description="Phospholipase/carboxylesterase/thioesterase" evidence="4">
    <location>
        <begin position="117"/>
        <end position="264"/>
    </location>
</feature>
<dbReference type="GO" id="GO:0003735">
    <property type="term" value="F:structural constituent of ribosome"/>
    <property type="evidence" value="ECO:0007669"/>
    <property type="project" value="InterPro"/>
</dbReference>
<dbReference type="InterPro" id="IPR001931">
    <property type="entry name" value="Ribosomal_eS21"/>
</dbReference>
<evidence type="ECO:0000313" key="5">
    <source>
        <dbReference type="EMBL" id="KAG7133977.1"/>
    </source>
</evidence>
<dbReference type="Pfam" id="PF02230">
    <property type="entry name" value="Abhydrolase_2"/>
    <property type="match status" value="1"/>
</dbReference>
<dbReference type="Proteomes" id="UP000689129">
    <property type="component" value="Unassembled WGS sequence"/>
</dbReference>